<dbReference type="PRINTS" id="PR00633">
    <property type="entry name" value="RCCNDNSATION"/>
</dbReference>
<organism evidence="6 7">
    <name type="scientific">Myxococcus xanthus</name>
    <dbReference type="NCBI Taxonomy" id="34"/>
    <lineage>
        <taxon>Bacteria</taxon>
        <taxon>Pseudomonadati</taxon>
        <taxon>Myxococcota</taxon>
        <taxon>Myxococcia</taxon>
        <taxon>Myxococcales</taxon>
        <taxon>Cystobacterineae</taxon>
        <taxon>Myxococcaceae</taxon>
        <taxon>Myxococcus</taxon>
    </lineage>
</organism>
<dbReference type="PANTHER" id="PTHR45982">
    <property type="entry name" value="REGULATOR OF CHROMOSOME CONDENSATION"/>
    <property type="match status" value="1"/>
</dbReference>
<keyword evidence="2" id="KW-0677">Repeat</keyword>
<dbReference type="InterPro" id="IPR013783">
    <property type="entry name" value="Ig-like_fold"/>
</dbReference>
<sequence length="586" mass="60241">MKFRACALALVALFLSACGSDVENTPGVPAPPRVTVTTPVSGFESDDAVVRLTGRVNAPGTLADLTARLNDGEAVPVDATAVSGAWTFAVDLTLREGDNTVHLEAVDQSGGKGSQVTTVRYVPDTEPPQVQVVSPDEGLAISVRRVRVEAVATDNKRVAGVSYSLNGGAEQSLDAPANAEGTLAFEVTPRPGANVVTLKARDARGNTGESTVSFHFGGLASAGGLHSGTVRNGLVYTWGRNNRGQLGLGADVTTDQKNPQAVPGLESVTSIAFNQNFAMALTAGGEVWTWGENGDSQLGLGTPPVEGETRTPDVTPRYSATRVPGLTGAVAVGPGFRHSLVLMEDGTVRAFGNNQNGQLGDSTTASRDYPVVVSGLTDVVKVIGGSMHSAALKRDGTVWVWGRNDYGNLGTGVVDGDSHPLPNQVPGVTDVVDIANGRDHILAVHADGTVSAWGLDASGQLGTGALTPGGESATPVKVKNVTQARAVFANGNYSFARLADGSLMAWGQNHNGQLALGSTVQSHPEPTASSAEVAPLSSMGMGATHVIAVRGDGSVFAWGWNLNGSLGPDGVINSWSYPAPIPVPLP</sequence>
<evidence type="ECO:0000313" key="6">
    <source>
        <dbReference type="EMBL" id="QDE71138.1"/>
    </source>
</evidence>
<dbReference type="AlphaFoldDB" id="A0AAE6KV48"/>
<proteinExistence type="predicted"/>
<dbReference type="Gene3D" id="2.130.10.30">
    <property type="entry name" value="Regulator of chromosome condensation 1/beta-lactamase-inhibitor protein II"/>
    <property type="match status" value="2"/>
</dbReference>
<dbReference type="PANTHER" id="PTHR45982:SF1">
    <property type="entry name" value="REGULATOR OF CHROMOSOME CONDENSATION"/>
    <property type="match status" value="1"/>
</dbReference>
<feature type="region of interest" description="Disordered" evidence="3">
    <location>
        <begin position="298"/>
        <end position="320"/>
    </location>
</feature>
<feature type="signal peptide" evidence="4">
    <location>
        <begin position="1"/>
        <end position="19"/>
    </location>
</feature>
<evidence type="ECO:0000256" key="1">
    <source>
        <dbReference type="ARBA" id="ARBA00022658"/>
    </source>
</evidence>
<dbReference type="RefSeq" id="WP_237079951.1">
    <property type="nucleotide sequence ID" value="NZ_CP017173.1"/>
</dbReference>
<dbReference type="InterPro" id="IPR058923">
    <property type="entry name" value="RCC1-like_dom"/>
</dbReference>
<feature type="domain" description="RCC1-like" evidence="5">
    <location>
        <begin position="220"/>
        <end position="483"/>
    </location>
</feature>
<dbReference type="Gene3D" id="2.60.40.10">
    <property type="entry name" value="Immunoglobulins"/>
    <property type="match status" value="2"/>
</dbReference>
<dbReference type="PROSITE" id="PS50012">
    <property type="entry name" value="RCC1_3"/>
    <property type="match status" value="6"/>
</dbReference>
<keyword evidence="4" id="KW-0732">Signal</keyword>
<evidence type="ECO:0000256" key="3">
    <source>
        <dbReference type="SAM" id="MobiDB-lite"/>
    </source>
</evidence>
<dbReference type="Pfam" id="PF00415">
    <property type="entry name" value="RCC1"/>
    <property type="match status" value="1"/>
</dbReference>
<evidence type="ECO:0000256" key="4">
    <source>
        <dbReference type="SAM" id="SignalP"/>
    </source>
</evidence>
<dbReference type="Proteomes" id="UP000320179">
    <property type="component" value="Chromosome"/>
</dbReference>
<dbReference type="PROSITE" id="PS51257">
    <property type="entry name" value="PROKAR_LIPOPROTEIN"/>
    <property type="match status" value="1"/>
</dbReference>
<dbReference type="SUPFAM" id="SSF50985">
    <property type="entry name" value="RCC1/BLIP-II"/>
    <property type="match status" value="2"/>
</dbReference>
<evidence type="ECO:0000259" key="5">
    <source>
        <dbReference type="Pfam" id="PF25390"/>
    </source>
</evidence>
<evidence type="ECO:0000313" key="7">
    <source>
        <dbReference type="Proteomes" id="UP000320179"/>
    </source>
</evidence>
<dbReference type="Pfam" id="PF25390">
    <property type="entry name" value="WD40_RLD"/>
    <property type="match status" value="1"/>
</dbReference>
<evidence type="ECO:0000256" key="2">
    <source>
        <dbReference type="ARBA" id="ARBA00022737"/>
    </source>
</evidence>
<accession>A0AAE6KV48</accession>
<name>A0AAE6KV48_MYXXA</name>
<keyword evidence="1" id="KW-0344">Guanine-nucleotide releasing factor</keyword>
<protein>
    <submittedName>
        <fullName evidence="6">Chromosome condensation regulator RCC1</fullName>
    </submittedName>
</protein>
<dbReference type="InterPro" id="IPR009091">
    <property type="entry name" value="RCC1/BLIP-II"/>
</dbReference>
<feature type="chain" id="PRO_5042022684" evidence="4">
    <location>
        <begin position="20"/>
        <end position="586"/>
    </location>
</feature>
<dbReference type="InterPro" id="IPR051553">
    <property type="entry name" value="Ran_GTPase-activating"/>
</dbReference>
<dbReference type="InterPro" id="IPR000408">
    <property type="entry name" value="Reg_chr_condens"/>
</dbReference>
<dbReference type="EMBL" id="CP017174">
    <property type="protein sequence ID" value="QDE71138.1"/>
    <property type="molecule type" value="Genomic_DNA"/>
</dbReference>
<reference evidence="6 7" key="1">
    <citation type="journal article" date="2019" name="Science">
        <title>Social genes are selection hotspots in kin groups of a soil microbe.</title>
        <authorList>
            <person name="Wielgoss S."/>
            <person name="Wolfensberger R."/>
            <person name="Sun L."/>
            <person name="Fiegna F."/>
            <person name="Velicer G.J."/>
        </authorList>
    </citation>
    <scope>NUCLEOTIDE SEQUENCE [LARGE SCALE GENOMIC DNA]</scope>
    <source>
        <strain evidence="6 7">MC3.5.9c15</strain>
    </source>
</reference>
<gene>
    <name evidence="6" type="ORF">BHS09_31505</name>
</gene>